<name>A0A9N8HE32_9STRA</name>
<gene>
    <name evidence="2" type="ORF">SEMRO_387_G132200.1</name>
</gene>
<dbReference type="AlphaFoldDB" id="A0A9N8HE32"/>
<proteinExistence type="predicted"/>
<comment type="caution">
    <text evidence="2">The sequence shown here is derived from an EMBL/GenBank/DDBJ whole genome shotgun (WGS) entry which is preliminary data.</text>
</comment>
<feature type="signal peptide" evidence="1">
    <location>
        <begin position="1"/>
        <end position="24"/>
    </location>
</feature>
<organism evidence="2 3">
    <name type="scientific">Seminavis robusta</name>
    <dbReference type="NCBI Taxonomy" id="568900"/>
    <lineage>
        <taxon>Eukaryota</taxon>
        <taxon>Sar</taxon>
        <taxon>Stramenopiles</taxon>
        <taxon>Ochrophyta</taxon>
        <taxon>Bacillariophyta</taxon>
        <taxon>Bacillariophyceae</taxon>
        <taxon>Bacillariophycidae</taxon>
        <taxon>Naviculales</taxon>
        <taxon>Naviculaceae</taxon>
        <taxon>Seminavis</taxon>
    </lineage>
</organism>
<evidence type="ECO:0000313" key="3">
    <source>
        <dbReference type="Proteomes" id="UP001153069"/>
    </source>
</evidence>
<dbReference type="EMBL" id="CAICTM010000386">
    <property type="protein sequence ID" value="CAB9509382.1"/>
    <property type="molecule type" value="Genomic_DNA"/>
</dbReference>
<keyword evidence="3" id="KW-1185">Reference proteome</keyword>
<protein>
    <submittedName>
        <fullName evidence="2">Uncharacterized protein</fullName>
    </submittedName>
</protein>
<reference evidence="2" key="1">
    <citation type="submission" date="2020-06" db="EMBL/GenBank/DDBJ databases">
        <authorList>
            <consortium name="Plant Systems Biology data submission"/>
        </authorList>
    </citation>
    <scope>NUCLEOTIDE SEQUENCE</scope>
    <source>
        <strain evidence="2">D6</strain>
    </source>
</reference>
<dbReference type="Proteomes" id="UP001153069">
    <property type="component" value="Unassembled WGS sequence"/>
</dbReference>
<dbReference type="OrthoDB" id="48210at2759"/>
<keyword evidence="1" id="KW-0732">Signal</keyword>
<accession>A0A9N8HE32</accession>
<evidence type="ECO:0000313" key="2">
    <source>
        <dbReference type="EMBL" id="CAB9509382.1"/>
    </source>
</evidence>
<sequence>MVNRTPVTLFATAVVVAGVRTAFAWTSQPTSCCHRNFRAIQLKADLDNNNDDTSVGDYVQGVHGGKYQFEQAGGATFAGRQFAESLYASDPNEGVIYDNNDDGNVPAWAERMGTSAKLGILTPLQRYPILSVALEEATAITIANEERSWEHYYSKVVQVASDGTVLDDTAVWCHESSQQQPTDCIVTVSPATGHLAPRGGSSNLCDPSKPYSDSSQIQITRASDGAVTSGDHYYLLVVGTEAETRPHWIQLV</sequence>
<feature type="chain" id="PRO_5040106266" evidence="1">
    <location>
        <begin position="25"/>
        <end position="252"/>
    </location>
</feature>
<evidence type="ECO:0000256" key="1">
    <source>
        <dbReference type="SAM" id="SignalP"/>
    </source>
</evidence>